<dbReference type="RefSeq" id="WP_129152094.1">
    <property type="nucleotide sequence ID" value="NZ_JBHSDO010000017.1"/>
</dbReference>
<evidence type="ECO:0000256" key="5">
    <source>
        <dbReference type="SAM" id="MobiDB-lite"/>
    </source>
</evidence>
<comment type="subcellular location">
    <subcellularLocation>
        <location evidence="1">Membrane</location>
        <topology evidence="1">Multi-pass membrane protein</topology>
    </subcellularLocation>
</comment>
<keyword evidence="2 6" id="KW-0812">Transmembrane</keyword>
<reference evidence="7 8" key="1">
    <citation type="journal article" date="2017" name="Int. J. Syst. Evol. Microbiol.">
        <title>Achromobacter aloeverae sp. nov., isolated from the root of Aloe vera (L.) Burm.f.</title>
        <authorList>
            <person name="Kuncharoen N."/>
            <person name="Muramatsu Y."/>
            <person name="Shibata C."/>
            <person name="Kamakura Y."/>
            <person name="Nakagawa Y."/>
            <person name="Tanasupawat S."/>
        </authorList>
    </citation>
    <scope>NUCLEOTIDE SEQUENCE [LARGE SCALE GENOMIC DNA]</scope>
    <source>
        <strain evidence="7 8">AVA-1</strain>
    </source>
</reference>
<keyword evidence="3 6" id="KW-1133">Transmembrane helix</keyword>
<gene>
    <name evidence="7" type="ORF">C7R54_19340</name>
</gene>
<dbReference type="EMBL" id="PYAL01000006">
    <property type="protein sequence ID" value="RXN85923.1"/>
    <property type="molecule type" value="Genomic_DNA"/>
</dbReference>
<organism evidence="7 8">
    <name type="scientific">Achromobacter aloeverae</name>
    <dbReference type="NCBI Taxonomy" id="1750518"/>
    <lineage>
        <taxon>Bacteria</taxon>
        <taxon>Pseudomonadati</taxon>
        <taxon>Pseudomonadota</taxon>
        <taxon>Betaproteobacteria</taxon>
        <taxon>Burkholderiales</taxon>
        <taxon>Alcaligenaceae</taxon>
        <taxon>Achromobacter</taxon>
    </lineage>
</organism>
<evidence type="ECO:0000256" key="1">
    <source>
        <dbReference type="ARBA" id="ARBA00004141"/>
    </source>
</evidence>
<dbReference type="GO" id="GO:0016020">
    <property type="term" value="C:membrane"/>
    <property type="evidence" value="ECO:0007669"/>
    <property type="project" value="UniProtKB-SubCell"/>
</dbReference>
<dbReference type="Pfam" id="PF07681">
    <property type="entry name" value="DoxX"/>
    <property type="match status" value="1"/>
</dbReference>
<feature type="transmembrane region" description="Helical" evidence="6">
    <location>
        <begin position="60"/>
        <end position="80"/>
    </location>
</feature>
<dbReference type="OrthoDB" id="6522672at2"/>
<feature type="transmembrane region" description="Helical" evidence="6">
    <location>
        <begin position="121"/>
        <end position="141"/>
    </location>
</feature>
<accession>A0A4Q1HFP4</accession>
<evidence type="ECO:0000256" key="4">
    <source>
        <dbReference type="ARBA" id="ARBA00023136"/>
    </source>
</evidence>
<feature type="region of interest" description="Disordered" evidence="5">
    <location>
        <begin position="150"/>
        <end position="171"/>
    </location>
</feature>
<feature type="transmembrane region" description="Helical" evidence="6">
    <location>
        <begin position="87"/>
        <end position="109"/>
    </location>
</feature>
<feature type="compositionally biased region" description="Gly residues" evidence="5">
    <location>
        <begin position="150"/>
        <end position="159"/>
    </location>
</feature>
<evidence type="ECO:0000256" key="3">
    <source>
        <dbReference type="ARBA" id="ARBA00022989"/>
    </source>
</evidence>
<evidence type="ECO:0000313" key="8">
    <source>
        <dbReference type="Proteomes" id="UP000290849"/>
    </source>
</evidence>
<proteinExistence type="predicted"/>
<dbReference type="InterPro" id="IPR032808">
    <property type="entry name" value="DoxX"/>
</dbReference>
<comment type="caution">
    <text evidence="7">The sequence shown here is derived from an EMBL/GenBank/DDBJ whole genome shotgun (WGS) entry which is preliminary data.</text>
</comment>
<name>A0A4Q1HFP4_9BURK</name>
<evidence type="ECO:0000256" key="2">
    <source>
        <dbReference type="ARBA" id="ARBA00022692"/>
    </source>
</evidence>
<keyword evidence="8" id="KW-1185">Reference proteome</keyword>
<feature type="compositionally biased region" description="Basic and acidic residues" evidence="5">
    <location>
        <begin position="162"/>
        <end position="171"/>
    </location>
</feature>
<protein>
    <submittedName>
        <fullName evidence="7">DoxX family protein</fullName>
    </submittedName>
</protein>
<evidence type="ECO:0000313" key="7">
    <source>
        <dbReference type="EMBL" id="RXN85923.1"/>
    </source>
</evidence>
<keyword evidence="4 6" id="KW-0472">Membrane</keyword>
<feature type="transmembrane region" description="Helical" evidence="6">
    <location>
        <begin position="19"/>
        <end position="40"/>
    </location>
</feature>
<dbReference type="Proteomes" id="UP000290849">
    <property type="component" value="Unassembled WGS sequence"/>
</dbReference>
<evidence type="ECO:0000256" key="6">
    <source>
        <dbReference type="SAM" id="Phobius"/>
    </source>
</evidence>
<dbReference type="AlphaFoldDB" id="A0A4Q1HFP4"/>
<sequence length="171" mass="18015">MTAISNAPAWAPATRYRPLWWLGLLLLSAPYLQGGLVKLADFDSALAEIRHFGLASSDPWVTVMAAGTIALELGASLLVLSGRARSLGALALGLFTLLATFIANRYWAAPPEARFAQANSFYEHLALTGGWLLVALASWPARDGGMEGVRGGKGVGGNGMAPEREPGAPQR</sequence>